<proteinExistence type="inferred from homology"/>
<feature type="transmembrane region" description="Helical" evidence="7">
    <location>
        <begin position="122"/>
        <end position="138"/>
    </location>
</feature>
<evidence type="ECO:0000313" key="11">
    <source>
        <dbReference type="Proteomes" id="UP000603545"/>
    </source>
</evidence>
<dbReference type="GO" id="GO:0015093">
    <property type="term" value="F:ferrous iron transmembrane transporter activity"/>
    <property type="evidence" value="ECO:0007669"/>
    <property type="project" value="TreeGrafter"/>
</dbReference>
<dbReference type="InterPro" id="IPR036837">
    <property type="entry name" value="Cation_efflux_CTD_sf"/>
</dbReference>
<feature type="domain" description="Cation efflux protein transmembrane" evidence="8">
    <location>
        <begin position="17"/>
        <end position="210"/>
    </location>
</feature>
<dbReference type="InterPro" id="IPR058533">
    <property type="entry name" value="Cation_efflux_TM"/>
</dbReference>
<dbReference type="NCBIfam" id="TIGR01297">
    <property type="entry name" value="CDF"/>
    <property type="match status" value="1"/>
</dbReference>
<feature type="domain" description="Cation efflux protein cytoplasmic" evidence="9">
    <location>
        <begin position="216"/>
        <end position="290"/>
    </location>
</feature>
<dbReference type="SUPFAM" id="SSF161111">
    <property type="entry name" value="Cation efflux protein transmembrane domain-like"/>
    <property type="match status" value="1"/>
</dbReference>
<dbReference type="GO" id="GO:0015086">
    <property type="term" value="F:cadmium ion transmembrane transporter activity"/>
    <property type="evidence" value="ECO:0007669"/>
    <property type="project" value="TreeGrafter"/>
</dbReference>
<dbReference type="InterPro" id="IPR050291">
    <property type="entry name" value="CDF_Transporter"/>
</dbReference>
<comment type="caution">
    <text evidence="10">The sequence shown here is derived from an EMBL/GenBank/DDBJ whole genome shotgun (WGS) entry which is preliminary data.</text>
</comment>
<dbReference type="InterPro" id="IPR027469">
    <property type="entry name" value="Cation_efflux_TMD_sf"/>
</dbReference>
<dbReference type="EMBL" id="JACNLL010000066">
    <property type="protein sequence ID" value="MBC8199860.1"/>
    <property type="molecule type" value="Genomic_DNA"/>
</dbReference>
<dbReference type="Pfam" id="PF01545">
    <property type="entry name" value="Cation_efflux"/>
    <property type="match status" value="1"/>
</dbReference>
<keyword evidence="3" id="KW-0813">Transport</keyword>
<evidence type="ECO:0000256" key="3">
    <source>
        <dbReference type="ARBA" id="ARBA00022448"/>
    </source>
</evidence>
<protein>
    <submittedName>
        <fullName evidence="10">Cation transporter</fullName>
    </submittedName>
</protein>
<comment type="similarity">
    <text evidence="2">Belongs to the cation diffusion facilitator (CDF) transporter (TC 2.A.4) family.</text>
</comment>
<evidence type="ECO:0000256" key="6">
    <source>
        <dbReference type="ARBA" id="ARBA00023136"/>
    </source>
</evidence>
<dbReference type="FunFam" id="1.20.1510.10:FF:000006">
    <property type="entry name" value="Divalent cation efflux transporter"/>
    <property type="match status" value="1"/>
</dbReference>
<comment type="subcellular location">
    <subcellularLocation>
        <location evidence="1">Membrane</location>
        <topology evidence="1">Multi-pass membrane protein</topology>
    </subcellularLocation>
</comment>
<reference evidence="10 11" key="1">
    <citation type="submission" date="2020-08" db="EMBL/GenBank/DDBJ databases">
        <title>Bridging the membrane lipid divide: bacteria of the FCB group superphylum have the potential to synthesize archaeal ether lipids.</title>
        <authorList>
            <person name="Villanueva L."/>
            <person name="Von Meijenfeldt F.A.B."/>
            <person name="Westbye A.B."/>
            <person name="Yadav S."/>
            <person name="Hopmans E.C."/>
            <person name="Dutilh B.E."/>
            <person name="Sinninghe Damste J.S."/>
        </authorList>
    </citation>
    <scope>NUCLEOTIDE SEQUENCE [LARGE SCALE GENOMIC DNA]</scope>
    <source>
        <strain evidence="10">NIOZ-UU82</strain>
    </source>
</reference>
<evidence type="ECO:0000256" key="5">
    <source>
        <dbReference type="ARBA" id="ARBA00022989"/>
    </source>
</evidence>
<feature type="transmembrane region" description="Helical" evidence="7">
    <location>
        <begin position="80"/>
        <end position="102"/>
    </location>
</feature>
<dbReference type="GO" id="GO:0005886">
    <property type="term" value="C:plasma membrane"/>
    <property type="evidence" value="ECO:0007669"/>
    <property type="project" value="TreeGrafter"/>
</dbReference>
<sequence>MEHIAEQDRFRRISRVLWIVLILNFGVAAAKLFYGWLTNSASIMADGYHSLSDGSSNIIGLFGIWMASRPRDERHPYGHAKYESLASAGIALLLFLVCFNILSNSAERFSHPVQPEIDATSFVVMAITLLVNIVVMLYERNKGRLLQSQILISDSLHTAADIFTTSSVIIGLLVIRAGYPIVDPIIACLISIFIGYAGIKILKTSFKVLVDSAAVDKEQIKTIAMAINGIEDCHKIRSRGWEGYIHVDMHCHIKRYISLDKAHKIAHLVEDKIKENIHGIKDVTIHIEPYRDK</sequence>
<evidence type="ECO:0000256" key="4">
    <source>
        <dbReference type="ARBA" id="ARBA00022692"/>
    </source>
</evidence>
<gene>
    <name evidence="10" type="ORF">H8E80_07440</name>
</gene>
<evidence type="ECO:0000259" key="9">
    <source>
        <dbReference type="Pfam" id="PF16916"/>
    </source>
</evidence>
<evidence type="ECO:0000256" key="2">
    <source>
        <dbReference type="ARBA" id="ARBA00008114"/>
    </source>
</evidence>
<keyword evidence="4 7" id="KW-0812">Transmembrane</keyword>
<dbReference type="SUPFAM" id="SSF160240">
    <property type="entry name" value="Cation efflux protein cytoplasmic domain-like"/>
    <property type="match status" value="1"/>
</dbReference>
<dbReference type="Pfam" id="PF16916">
    <property type="entry name" value="ZT_dimer"/>
    <property type="match status" value="1"/>
</dbReference>
<evidence type="ECO:0000259" key="8">
    <source>
        <dbReference type="Pfam" id="PF01545"/>
    </source>
</evidence>
<dbReference type="PANTHER" id="PTHR43840">
    <property type="entry name" value="MITOCHONDRIAL METAL TRANSPORTER 1-RELATED"/>
    <property type="match status" value="1"/>
</dbReference>
<dbReference type="PANTHER" id="PTHR43840:SF15">
    <property type="entry name" value="MITOCHONDRIAL METAL TRANSPORTER 1-RELATED"/>
    <property type="match status" value="1"/>
</dbReference>
<keyword evidence="6 7" id="KW-0472">Membrane</keyword>
<dbReference type="InterPro" id="IPR027470">
    <property type="entry name" value="Cation_efflux_CTD"/>
</dbReference>
<feature type="transmembrane region" description="Helical" evidence="7">
    <location>
        <begin position="181"/>
        <end position="199"/>
    </location>
</feature>
<dbReference type="GO" id="GO:0015341">
    <property type="term" value="F:zinc efflux antiporter activity"/>
    <property type="evidence" value="ECO:0007669"/>
    <property type="project" value="TreeGrafter"/>
</dbReference>
<feature type="transmembrane region" description="Helical" evidence="7">
    <location>
        <begin position="16"/>
        <end position="36"/>
    </location>
</feature>
<keyword evidence="5 7" id="KW-1133">Transmembrane helix</keyword>
<name>A0A8J6TC23_9BACT</name>
<evidence type="ECO:0000256" key="7">
    <source>
        <dbReference type="SAM" id="Phobius"/>
    </source>
</evidence>
<dbReference type="InterPro" id="IPR002524">
    <property type="entry name" value="Cation_efflux"/>
</dbReference>
<dbReference type="AlphaFoldDB" id="A0A8J6TC23"/>
<evidence type="ECO:0000313" key="10">
    <source>
        <dbReference type="EMBL" id="MBC8199860.1"/>
    </source>
</evidence>
<dbReference type="Gene3D" id="1.20.1510.10">
    <property type="entry name" value="Cation efflux protein transmembrane domain"/>
    <property type="match status" value="1"/>
</dbReference>
<organism evidence="10 11">
    <name type="scientific">Candidatus Desulfaltia bathyphila</name>
    <dbReference type="NCBI Taxonomy" id="2841697"/>
    <lineage>
        <taxon>Bacteria</taxon>
        <taxon>Pseudomonadati</taxon>
        <taxon>Thermodesulfobacteriota</taxon>
        <taxon>Desulfobacteria</taxon>
        <taxon>Desulfobacterales</taxon>
        <taxon>Desulfobacterales incertae sedis</taxon>
        <taxon>Candidatus Desulfaltia</taxon>
    </lineage>
</organism>
<dbReference type="Proteomes" id="UP000603545">
    <property type="component" value="Unassembled WGS sequence"/>
</dbReference>
<accession>A0A8J6TC23</accession>
<evidence type="ECO:0000256" key="1">
    <source>
        <dbReference type="ARBA" id="ARBA00004141"/>
    </source>
</evidence>
<dbReference type="Gene3D" id="3.30.70.1350">
    <property type="entry name" value="Cation efflux protein, cytoplasmic domain"/>
    <property type="match status" value="1"/>
</dbReference>
<dbReference type="GO" id="GO:0006882">
    <property type="term" value="P:intracellular zinc ion homeostasis"/>
    <property type="evidence" value="ECO:0007669"/>
    <property type="project" value="TreeGrafter"/>
</dbReference>